<proteinExistence type="predicted"/>
<dbReference type="KEGG" id="llu:AKJ09_01061"/>
<evidence type="ECO:0000313" key="1">
    <source>
        <dbReference type="EMBL" id="AKU94397.1"/>
    </source>
</evidence>
<evidence type="ECO:0000313" key="2">
    <source>
        <dbReference type="Proteomes" id="UP000064967"/>
    </source>
</evidence>
<protein>
    <submittedName>
        <fullName evidence="1">Uncharacterized protein</fullName>
    </submittedName>
</protein>
<accession>A0A0K1PLJ6</accession>
<dbReference type="Proteomes" id="UP000064967">
    <property type="component" value="Chromosome"/>
</dbReference>
<gene>
    <name evidence="1" type="ORF">AKJ09_01061</name>
</gene>
<sequence>MPPIAATAFAALHEVLPHRALVGWGVLSGKVPVDEAAL</sequence>
<keyword evidence="2" id="KW-1185">Reference proteome</keyword>
<reference evidence="1 2" key="1">
    <citation type="submission" date="2015-08" db="EMBL/GenBank/DDBJ databases">
        <authorList>
            <person name="Babu N.S."/>
            <person name="Beckwith C.J."/>
            <person name="Beseler K.G."/>
            <person name="Brison A."/>
            <person name="Carone J.V."/>
            <person name="Caskin T.P."/>
            <person name="Diamond M."/>
            <person name="Durham M.E."/>
            <person name="Foxe J.M."/>
            <person name="Go M."/>
            <person name="Henderson B.A."/>
            <person name="Jones I.B."/>
            <person name="McGettigan J.A."/>
            <person name="Micheletti S.J."/>
            <person name="Nasrallah M.E."/>
            <person name="Ortiz D."/>
            <person name="Piller C.R."/>
            <person name="Privatt S.R."/>
            <person name="Schneider S.L."/>
            <person name="Sharp S."/>
            <person name="Smith T.C."/>
            <person name="Stanton J.D."/>
            <person name="Ullery H.E."/>
            <person name="Wilson R.J."/>
            <person name="Serrano M.G."/>
            <person name="Buck G."/>
            <person name="Lee V."/>
            <person name="Wang Y."/>
            <person name="Carvalho R."/>
            <person name="Voegtly L."/>
            <person name="Shi R."/>
            <person name="Duckworth R."/>
            <person name="Johnson A."/>
            <person name="Loviza R."/>
            <person name="Walstead R."/>
            <person name="Shah Z."/>
            <person name="Kiflezghi M."/>
            <person name="Wade K."/>
            <person name="Ball S.L."/>
            <person name="Bradley K.W."/>
            <person name="Asai D.J."/>
            <person name="Bowman C.A."/>
            <person name="Russell D.A."/>
            <person name="Pope W.H."/>
            <person name="Jacobs-Sera D."/>
            <person name="Hendrix R.W."/>
            <person name="Hatfull G.F."/>
        </authorList>
    </citation>
    <scope>NUCLEOTIDE SEQUENCE [LARGE SCALE GENOMIC DNA]</scope>
    <source>
        <strain evidence="1 2">DSM 27648</strain>
    </source>
</reference>
<name>A0A0K1PLJ6_9BACT</name>
<dbReference type="AlphaFoldDB" id="A0A0K1PLJ6"/>
<dbReference type="EMBL" id="CP012333">
    <property type="protein sequence ID" value="AKU94397.1"/>
    <property type="molecule type" value="Genomic_DNA"/>
</dbReference>
<organism evidence="1 2">
    <name type="scientific">Labilithrix luteola</name>
    <dbReference type="NCBI Taxonomy" id="1391654"/>
    <lineage>
        <taxon>Bacteria</taxon>
        <taxon>Pseudomonadati</taxon>
        <taxon>Myxococcota</taxon>
        <taxon>Polyangia</taxon>
        <taxon>Polyangiales</taxon>
        <taxon>Labilitrichaceae</taxon>
        <taxon>Labilithrix</taxon>
    </lineage>
</organism>